<organism evidence="1 3">
    <name type="scientific">Novosphingobium fluoreni</name>
    <dbReference type="NCBI Taxonomy" id="1391222"/>
    <lineage>
        <taxon>Bacteria</taxon>
        <taxon>Pseudomonadati</taxon>
        <taxon>Pseudomonadota</taxon>
        <taxon>Alphaproteobacteria</taxon>
        <taxon>Sphingomonadales</taxon>
        <taxon>Sphingomonadaceae</taxon>
        <taxon>Novosphingobium</taxon>
    </lineage>
</organism>
<dbReference type="EMBL" id="JACIDY010000008">
    <property type="protein sequence ID" value="MBB3941205.1"/>
    <property type="molecule type" value="Genomic_DNA"/>
</dbReference>
<dbReference type="Proteomes" id="UP000561459">
    <property type="component" value="Unassembled WGS sequence"/>
</dbReference>
<proteinExistence type="predicted"/>
<sequence>GKLVDIFQPAECANYFKSCGYEPE</sequence>
<dbReference type="AlphaFoldDB" id="A0A7W6C6P6"/>
<gene>
    <name evidence="1" type="ORF">GGR39_002168</name>
    <name evidence="2" type="ORF">GGR39_002881</name>
</gene>
<evidence type="ECO:0008006" key="4">
    <source>
        <dbReference type="Google" id="ProtNLM"/>
    </source>
</evidence>
<evidence type="ECO:0000313" key="3">
    <source>
        <dbReference type="Proteomes" id="UP000561459"/>
    </source>
</evidence>
<accession>A0A7W6C6P6</accession>
<name>A0A7W6C6P6_9SPHN</name>
<evidence type="ECO:0000313" key="2">
    <source>
        <dbReference type="EMBL" id="MBB3941205.1"/>
    </source>
</evidence>
<comment type="caution">
    <text evidence="1">The sequence shown here is derived from an EMBL/GenBank/DDBJ whole genome shotgun (WGS) entry which is preliminary data.</text>
</comment>
<keyword evidence="3" id="KW-1185">Reference proteome</keyword>
<reference evidence="1 3" key="1">
    <citation type="submission" date="2020-08" db="EMBL/GenBank/DDBJ databases">
        <title>Genomic Encyclopedia of Type Strains, Phase IV (KMG-IV): sequencing the most valuable type-strain genomes for metagenomic binning, comparative biology and taxonomic classification.</title>
        <authorList>
            <person name="Goeker M."/>
        </authorList>
    </citation>
    <scope>NUCLEOTIDE SEQUENCE [LARGE SCALE GENOMIC DNA]</scope>
    <source>
        <strain evidence="1 3">DSM 27568</strain>
    </source>
</reference>
<dbReference type="EMBL" id="JACIDY010000004">
    <property type="protein sequence ID" value="MBB3940511.1"/>
    <property type="molecule type" value="Genomic_DNA"/>
</dbReference>
<evidence type="ECO:0000313" key="1">
    <source>
        <dbReference type="EMBL" id="MBB3940511.1"/>
    </source>
</evidence>
<feature type="non-terminal residue" evidence="1">
    <location>
        <position position="1"/>
    </location>
</feature>
<protein>
    <recommendedName>
        <fullName evidence="4">IS630 family transposase</fullName>
    </recommendedName>
</protein>